<sequence>MNPTQIYQKEMGRLNELKLSNESKAFLENLRLYLFSSGKNSDEIEEVVEELKVHLLEAEKNGKPIDKIIGKSPKEYMEMVSKEMSIDFRSWIQYICLIIFGSFSFTIFPDLLEGNLSYSVLEIVGYIVIGTIFIISIFGGFKYISTTNQPSKIQGIILFIIMLLPLFLFIGLIYLNQTIHTPIIHFGNTASVIIGVITALFIIGMSIWSKTWIFIISLGLLIVPEYVLSFTPLKYETQLIISTLITFAGFSIYLWVSNKIAKN</sequence>
<proteinExistence type="predicted"/>
<keyword evidence="1" id="KW-0812">Transmembrane</keyword>
<feature type="transmembrane region" description="Helical" evidence="1">
    <location>
        <begin position="156"/>
        <end position="177"/>
    </location>
</feature>
<feature type="transmembrane region" description="Helical" evidence="1">
    <location>
        <begin position="91"/>
        <end position="111"/>
    </location>
</feature>
<feature type="domain" description="HAAS transmembrane region" evidence="2">
    <location>
        <begin position="105"/>
        <end position="218"/>
    </location>
</feature>
<feature type="transmembrane region" description="Helical" evidence="1">
    <location>
        <begin position="239"/>
        <end position="256"/>
    </location>
</feature>
<feature type="transmembrane region" description="Helical" evidence="1">
    <location>
        <begin position="183"/>
        <end position="205"/>
    </location>
</feature>
<dbReference type="PANTHER" id="PTHR41307:SF1">
    <property type="entry name" value="MEMBRANE PROTEIN"/>
    <property type="match status" value="1"/>
</dbReference>
<dbReference type="RefSeq" id="WP_163183166.1">
    <property type="nucleotide sequence ID" value="NZ_JAAFZF010000009.1"/>
</dbReference>
<dbReference type="Gene3D" id="1.10.1900.10">
    <property type="entry name" value="c-terminal domain of poly(a) binding protein"/>
    <property type="match status" value="1"/>
</dbReference>
<feature type="transmembrane region" description="Helical" evidence="1">
    <location>
        <begin position="123"/>
        <end position="144"/>
    </location>
</feature>
<dbReference type="Proteomes" id="UP001162836">
    <property type="component" value="Unassembled WGS sequence"/>
</dbReference>
<accession>A0ABS8QH34</accession>
<feature type="transmembrane region" description="Helical" evidence="1">
    <location>
        <begin position="212"/>
        <end position="233"/>
    </location>
</feature>
<comment type="caution">
    <text evidence="3">The sequence shown here is derived from an EMBL/GenBank/DDBJ whole genome shotgun (WGS) entry which is preliminary data.</text>
</comment>
<keyword evidence="1" id="KW-0472">Membrane</keyword>
<evidence type="ECO:0000256" key="1">
    <source>
        <dbReference type="SAM" id="Phobius"/>
    </source>
</evidence>
<dbReference type="EMBL" id="JAJODE010000012">
    <property type="protein sequence ID" value="MCD4838511.1"/>
    <property type="molecule type" value="Genomic_DNA"/>
</dbReference>
<dbReference type="InterPro" id="IPR012963">
    <property type="entry name" value="HAAS_TM"/>
</dbReference>
<dbReference type="Pfam" id="PF08006">
    <property type="entry name" value="HAAS_TM"/>
    <property type="match status" value="1"/>
</dbReference>
<dbReference type="SUPFAM" id="SSF158560">
    <property type="entry name" value="BH3980-like"/>
    <property type="match status" value="1"/>
</dbReference>
<evidence type="ECO:0000259" key="2">
    <source>
        <dbReference type="Pfam" id="PF08006"/>
    </source>
</evidence>
<gene>
    <name evidence="3" type="ORF">LRS37_06380</name>
</gene>
<organism evidence="3 4">
    <name type="scientific">Neobacillus sedimentimangrovi</name>
    <dbReference type="NCBI Taxonomy" id="2699460"/>
    <lineage>
        <taxon>Bacteria</taxon>
        <taxon>Bacillati</taxon>
        <taxon>Bacillota</taxon>
        <taxon>Bacilli</taxon>
        <taxon>Bacillales</taxon>
        <taxon>Bacillaceae</taxon>
        <taxon>Neobacillus</taxon>
    </lineage>
</organism>
<dbReference type="PANTHER" id="PTHR41307">
    <property type="entry name" value="MEMBRANE PROTEIN-RELATED"/>
    <property type="match status" value="1"/>
</dbReference>
<reference evidence="3 4" key="1">
    <citation type="journal article" date="2023" name="Antonie Van Leeuwenhoek">
        <title>Unveiling the genomic potential of a novel thermostable glycoside hydrolases producing Neobacillus sedimentimangrovi UE25.</title>
        <authorList>
            <person name="Ejaz U."/>
            <person name="Saleem F."/>
            <person name="Rashid R."/>
            <person name="Hasan K.A."/>
            <person name="Syed M.N."/>
            <person name="Sohail M."/>
        </authorList>
    </citation>
    <scope>NUCLEOTIDE SEQUENCE [LARGE SCALE GENOMIC DNA]</scope>
    <source>
        <strain evidence="3 4">UE25</strain>
    </source>
</reference>
<name>A0ABS8QH34_9BACI</name>
<evidence type="ECO:0000313" key="3">
    <source>
        <dbReference type="EMBL" id="MCD4838511.1"/>
    </source>
</evidence>
<protein>
    <submittedName>
        <fullName evidence="3">DUF1129 family protein</fullName>
    </submittedName>
</protein>
<keyword evidence="1" id="KW-1133">Transmembrane helix</keyword>
<evidence type="ECO:0000313" key="4">
    <source>
        <dbReference type="Proteomes" id="UP001162836"/>
    </source>
</evidence>
<keyword evidence="4" id="KW-1185">Reference proteome</keyword>